<protein>
    <submittedName>
        <fullName evidence="2">Uncharacterized conserved protein YbjT, contains NAD(P)-binding and DUF2867 domains</fullName>
    </submittedName>
</protein>
<dbReference type="Proteomes" id="UP000199213">
    <property type="component" value="Unassembled WGS sequence"/>
</dbReference>
<dbReference type="SUPFAM" id="SSF51735">
    <property type="entry name" value="NAD(P)-binding Rossmann-fold domains"/>
    <property type="match status" value="1"/>
</dbReference>
<keyword evidence="3" id="KW-1185">Reference proteome</keyword>
<organism evidence="2 3">
    <name type="scientific">Actinopolyspora mzabensis</name>
    <dbReference type="NCBI Taxonomy" id="995066"/>
    <lineage>
        <taxon>Bacteria</taxon>
        <taxon>Bacillati</taxon>
        <taxon>Actinomycetota</taxon>
        <taxon>Actinomycetes</taxon>
        <taxon>Actinopolysporales</taxon>
        <taxon>Actinopolysporaceae</taxon>
        <taxon>Actinopolyspora</taxon>
    </lineage>
</organism>
<dbReference type="Gene3D" id="3.90.25.10">
    <property type="entry name" value="UDP-galactose 4-epimerase, domain 1"/>
    <property type="match status" value="1"/>
</dbReference>
<dbReference type="InterPro" id="IPR052718">
    <property type="entry name" value="NmrA-type_oxidoreductase"/>
</dbReference>
<dbReference type="EMBL" id="FNFM01000003">
    <property type="protein sequence ID" value="SDJ92916.1"/>
    <property type="molecule type" value="Genomic_DNA"/>
</dbReference>
<dbReference type="InterPro" id="IPR036291">
    <property type="entry name" value="NAD(P)-bd_dom_sf"/>
</dbReference>
<evidence type="ECO:0000313" key="3">
    <source>
        <dbReference type="Proteomes" id="UP000199213"/>
    </source>
</evidence>
<dbReference type="PANTHER" id="PTHR47129">
    <property type="entry name" value="QUINONE OXIDOREDUCTASE 2"/>
    <property type="match status" value="1"/>
</dbReference>
<sequence length="291" mass="30815">MSNQNHPTIAVTGATGALGGTIAKRLAAREASQLLVARDPARLPELPGALHRGPATYDDTAAMRDALRGASTLVLISSHPTGKRPEEHASAVRAAMDVGVDRVLYVSLIGAGPTATYRNARDHWLTEQFLAGSGVRHTILRSGLYATTPAALADDELLVRGPGGDGRAAFVTHDDIAEVIATVALDESTEHDGRILDVTGPEALTLAEMVGAIAVSTGKPYRYEPETLERAFARRWELGVSGTQIEAWLSWYQAIAGGELAAVTDVVPRVTGSPATPVSRMDWWPAPDSAR</sequence>
<feature type="domain" description="NAD(P)-binding" evidence="1">
    <location>
        <begin position="13"/>
        <end position="186"/>
    </location>
</feature>
<proteinExistence type="predicted"/>
<accession>A0A1G8XR67</accession>
<dbReference type="Gene3D" id="3.40.50.720">
    <property type="entry name" value="NAD(P)-binding Rossmann-like Domain"/>
    <property type="match status" value="1"/>
</dbReference>
<dbReference type="AlphaFoldDB" id="A0A1G8XR67"/>
<reference evidence="3" key="1">
    <citation type="submission" date="2016-10" db="EMBL/GenBank/DDBJ databases">
        <authorList>
            <person name="Varghese N."/>
            <person name="Submissions S."/>
        </authorList>
    </citation>
    <scope>NUCLEOTIDE SEQUENCE [LARGE SCALE GENOMIC DNA]</scope>
    <source>
        <strain evidence="3">DSM 45460</strain>
    </source>
</reference>
<gene>
    <name evidence="2" type="ORF">SAMN04487820_10317</name>
</gene>
<evidence type="ECO:0000313" key="2">
    <source>
        <dbReference type="EMBL" id="SDJ92916.1"/>
    </source>
</evidence>
<evidence type="ECO:0000259" key="1">
    <source>
        <dbReference type="Pfam" id="PF13460"/>
    </source>
</evidence>
<name>A0A1G8XR67_ACTMZ</name>
<dbReference type="PANTHER" id="PTHR47129:SF1">
    <property type="entry name" value="NMRA-LIKE DOMAIN-CONTAINING PROTEIN"/>
    <property type="match status" value="1"/>
</dbReference>
<dbReference type="OrthoDB" id="3243290at2"/>
<dbReference type="Pfam" id="PF13460">
    <property type="entry name" value="NAD_binding_10"/>
    <property type="match status" value="1"/>
</dbReference>
<dbReference type="InterPro" id="IPR016040">
    <property type="entry name" value="NAD(P)-bd_dom"/>
</dbReference>